<organism evidence="2 3">
    <name type="scientific">Ferroacidibacillus organovorans</name>
    <dbReference type="NCBI Taxonomy" id="1765683"/>
    <lineage>
        <taxon>Bacteria</taxon>
        <taxon>Bacillati</taxon>
        <taxon>Bacillota</taxon>
        <taxon>Bacilli</taxon>
        <taxon>Bacillales</taxon>
        <taxon>Alicyclobacillaceae</taxon>
        <taxon>Ferroacidibacillus</taxon>
    </lineage>
</organism>
<dbReference type="PANTHER" id="PTHR48090">
    <property type="entry name" value="UNDECAPRENYL-PHOSPHATE 4-DEOXY-4-FORMAMIDO-L-ARABINOSE TRANSFERASE-RELATED"/>
    <property type="match status" value="1"/>
</dbReference>
<sequence length="244" mass="27672">MATFNGLLSIIIPVYNEEDTVINVIRMIQEVPIRKEIIVVDDFSTDLTRERLKKFDSEIMIVLHDRNKGKGAAIRTGMQYASGDALIIQDADLEYNPSDILLLLENLDAETPVVYGSRFLGHMENMSGLHRYGNLMLTGLTNMLFGLKITDMETCYKLMAKEVYSQLDIQSDRFNMEPEITAKIARMGYNIVEIGITYRGRDFAEGKKISWKDGFSAVYALLKFRFGKIGKKVKVVEKGIGDHL</sequence>
<accession>A0A853KAK6</accession>
<protein>
    <recommendedName>
        <fullName evidence="1">Glycosyltransferase 2-like domain-containing protein</fullName>
    </recommendedName>
</protein>
<dbReference type="AlphaFoldDB" id="A0A853KAK6"/>
<dbReference type="Pfam" id="PF00535">
    <property type="entry name" value="Glycos_transf_2"/>
    <property type="match status" value="1"/>
</dbReference>
<dbReference type="Proteomes" id="UP000077421">
    <property type="component" value="Unassembled WGS sequence"/>
</dbReference>
<proteinExistence type="predicted"/>
<dbReference type="InterPro" id="IPR050256">
    <property type="entry name" value="Glycosyltransferase_2"/>
</dbReference>
<dbReference type="InterPro" id="IPR029044">
    <property type="entry name" value="Nucleotide-diphossugar_trans"/>
</dbReference>
<gene>
    <name evidence="2" type="ORF">AYW79_10660</name>
</gene>
<dbReference type="SUPFAM" id="SSF53448">
    <property type="entry name" value="Nucleotide-diphospho-sugar transferases"/>
    <property type="match status" value="1"/>
</dbReference>
<dbReference type="InterPro" id="IPR001173">
    <property type="entry name" value="Glyco_trans_2-like"/>
</dbReference>
<dbReference type="PANTHER" id="PTHR48090:SF7">
    <property type="entry name" value="RFBJ PROTEIN"/>
    <property type="match status" value="1"/>
</dbReference>
<name>A0A853KAK6_9BACL</name>
<dbReference type="Gene3D" id="3.90.550.10">
    <property type="entry name" value="Spore Coat Polysaccharide Biosynthesis Protein SpsA, Chain A"/>
    <property type="match status" value="1"/>
</dbReference>
<comment type="caution">
    <text evidence="2">The sequence shown here is derived from an EMBL/GenBank/DDBJ whole genome shotgun (WGS) entry which is preliminary data.</text>
</comment>
<dbReference type="RefSeq" id="WP_067565456.1">
    <property type="nucleotide sequence ID" value="NZ_LSUQ01000035.1"/>
</dbReference>
<dbReference type="CDD" id="cd04179">
    <property type="entry name" value="DPM_DPG-synthase_like"/>
    <property type="match status" value="1"/>
</dbReference>
<evidence type="ECO:0000313" key="2">
    <source>
        <dbReference type="EMBL" id="OAG93438.1"/>
    </source>
</evidence>
<reference evidence="2 3" key="1">
    <citation type="submission" date="2016-02" db="EMBL/GenBank/DDBJ databases">
        <title>Draft genome sequence of Acidibacillus ferrooxidans SLC66.</title>
        <authorList>
            <person name="Oliveira G."/>
            <person name="Nancucheo I."/>
            <person name="Dall'Agnol H."/>
            <person name="Johnson B."/>
            <person name="Oliveira R."/>
            <person name="Nunes G.L."/>
            <person name="Tzotzos G."/>
            <person name="Orellana S.C."/>
            <person name="Salim A.C."/>
            <person name="Araujo F.M."/>
        </authorList>
    </citation>
    <scope>NUCLEOTIDE SEQUENCE [LARGE SCALE GENOMIC DNA]</scope>
    <source>
        <strain evidence="2 3">SLC66</strain>
    </source>
</reference>
<dbReference type="EMBL" id="LSUQ01000035">
    <property type="protein sequence ID" value="OAG93438.1"/>
    <property type="molecule type" value="Genomic_DNA"/>
</dbReference>
<evidence type="ECO:0000313" key="3">
    <source>
        <dbReference type="Proteomes" id="UP000077421"/>
    </source>
</evidence>
<evidence type="ECO:0000259" key="1">
    <source>
        <dbReference type="Pfam" id="PF00535"/>
    </source>
</evidence>
<feature type="domain" description="Glycosyltransferase 2-like" evidence="1">
    <location>
        <begin position="9"/>
        <end position="166"/>
    </location>
</feature>
<dbReference type="OrthoDB" id="9810303at2"/>